<sequence>MNQHYIITDKRPPSYFLPGLVSITVQVVGPRFSDNRINFLAVSVGSAYIIGVMIMAYFHDVYISTLIDLTVSAVFATINLQIIVAAIIAHKTNIMAGHITAVLMALYQHLVFSRTLGEYREDEKASPAITGPILYS</sequence>
<accession>A0A2G9UYS6</accession>
<proteinExistence type="predicted"/>
<keyword evidence="1" id="KW-0472">Membrane</keyword>
<dbReference type="Proteomes" id="UP000230423">
    <property type="component" value="Unassembled WGS sequence"/>
</dbReference>
<keyword evidence="1" id="KW-1133">Transmembrane helix</keyword>
<evidence type="ECO:0000256" key="1">
    <source>
        <dbReference type="SAM" id="Phobius"/>
    </source>
</evidence>
<keyword evidence="3" id="KW-1185">Reference proteome</keyword>
<organism evidence="2 3">
    <name type="scientific">Teladorsagia circumcincta</name>
    <name type="common">Brown stomach worm</name>
    <name type="synonym">Ostertagia circumcincta</name>
    <dbReference type="NCBI Taxonomy" id="45464"/>
    <lineage>
        <taxon>Eukaryota</taxon>
        <taxon>Metazoa</taxon>
        <taxon>Ecdysozoa</taxon>
        <taxon>Nematoda</taxon>
        <taxon>Chromadorea</taxon>
        <taxon>Rhabditida</taxon>
        <taxon>Rhabditina</taxon>
        <taxon>Rhabditomorpha</taxon>
        <taxon>Strongyloidea</taxon>
        <taxon>Trichostrongylidae</taxon>
        <taxon>Teladorsagia</taxon>
    </lineage>
</organism>
<dbReference type="EMBL" id="KZ345156">
    <property type="protein sequence ID" value="PIO75296.1"/>
    <property type="molecule type" value="Genomic_DNA"/>
</dbReference>
<feature type="transmembrane region" description="Helical" evidence="1">
    <location>
        <begin position="37"/>
        <end position="58"/>
    </location>
</feature>
<name>A0A2G9UYS6_TELCI</name>
<gene>
    <name evidence="2" type="ORF">TELCIR_02668</name>
</gene>
<evidence type="ECO:0000313" key="2">
    <source>
        <dbReference type="EMBL" id="PIO75296.1"/>
    </source>
</evidence>
<reference evidence="2 3" key="1">
    <citation type="submission" date="2015-09" db="EMBL/GenBank/DDBJ databases">
        <title>Draft genome of the parasitic nematode Teladorsagia circumcincta isolate WARC Sus (inbred).</title>
        <authorList>
            <person name="Mitreva M."/>
        </authorList>
    </citation>
    <scope>NUCLEOTIDE SEQUENCE [LARGE SCALE GENOMIC DNA]</scope>
    <source>
        <strain evidence="2 3">S</strain>
    </source>
</reference>
<evidence type="ECO:0000313" key="3">
    <source>
        <dbReference type="Proteomes" id="UP000230423"/>
    </source>
</evidence>
<dbReference type="OrthoDB" id="5865729at2759"/>
<protein>
    <submittedName>
        <fullName evidence="2">Uncharacterized protein</fullName>
    </submittedName>
</protein>
<keyword evidence="1" id="KW-0812">Transmembrane</keyword>
<feature type="transmembrane region" description="Helical" evidence="1">
    <location>
        <begin position="65"/>
        <end position="88"/>
    </location>
</feature>
<dbReference type="AlphaFoldDB" id="A0A2G9UYS6"/>